<sequence>MKCVWLLSALVASSCAVTLPKPTQSVCPPFEVDSIKEFLATNPEPALEARGDVEKRACICAGSAGTNGWRWCPCGPRQV</sequence>
<evidence type="ECO:0000256" key="1">
    <source>
        <dbReference type="SAM" id="SignalP"/>
    </source>
</evidence>
<gene>
    <name evidence="2" type="ORF">NW762_011956</name>
</gene>
<protein>
    <submittedName>
        <fullName evidence="2">Uncharacterized protein</fullName>
    </submittedName>
</protein>
<accession>A0A9W8RRB9</accession>
<name>A0A9W8RRB9_9HYPO</name>
<evidence type="ECO:0000313" key="2">
    <source>
        <dbReference type="EMBL" id="KAJ4250145.1"/>
    </source>
</evidence>
<reference evidence="2" key="1">
    <citation type="submission" date="2022-09" db="EMBL/GenBank/DDBJ databases">
        <title>Fusarium specimens isolated from Avocado Roots.</title>
        <authorList>
            <person name="Stajich J."/>
            <person name="Roper C."/>
            <person name="Heimlech-Rivalta G."/>
        </authorList>
    </citation>
    <scope>NUCLEOTIDE SEQUENCE</scope>
    <source>
        <strain evidence="2">CF00136</strain>
    </source>
</reference>
<proteinExistence type="predicted"/>
<keyword evidence="1" id="KW-0732">Signal</keyword>
<dbReference type="Proteomes" id="UP001152049">
    <property type="component" value="Unassembled WGS sequence"/>
</dbReference>
<dbReference type="AlphaFoldDB" id="A0A9W8RRB9"/>
<dbReference type="PROSITE" id="PS51257">
    <property type="entry name" value="PROKAR_LIPOPROTEIN"/>
    <property type="match status" value="1"/>
</dbReference>
<feature type="signal peptide" evidence="1">
    <location>
        <begin position="1"/>
        <end position="16"/>
    </location>
</feature>
<keyword evidence="3" id="KW-1185">Reference proteome</keyword>
<comment type="caution">
    <text evidence="2">The sequence shown here is derived from an EMBL/GenBank/DDBJ whole genome shotgun (WGS) entry which is preliminary data.</text>
</comment>
<dbReference type="EMBL" id="JAOQAZ010000031">
    <property type="protein sequence ID" value="KAJ4250145.1"/>
    <property type="molecule type" value="Genomic_DNA"/>
</dbReference>
<evidence type="ECO:0000313" key="3">
    <source>
        <dbReference type="Proteomes" id="UP001152049"/>
    </source>
</evidence>
<feature type="chain" id="PRO_5040939808" evidence="1">
    <location>
        <begin position="17"/>
        <end position="79"/>
    </location>
</feature>
<organism evidence="2 3">
    <name type="scientific">Fusarium torreyae</name>
    <dbReference type="NCBI Taxonomy" id="1237075"/>
    <lineage>
        <taxon>Eukaryota</taxon>
        <taxon>Fungi</taxon>
        <taxon>Dikarya</taxon>
        <taxon>Ascomycota</taxon>
        <taxon>Pezizomycotina</taxon>
        <taxon>Sordariomycetes</taxon>
        <taxon>Hypocreomycetidae</taxon>
        <taxon>Hypocreales</taxon>
        <taxon>Nectriaceae</taxon>
        <taxon>Fusarium</taxon>
    </lineage>
</organism>